<dbReference type="InterPro" id="IPR002347">
    <property type="entry name" value="SDR_fam"/>
</dbReference>
<dbReference type="FunFam" id="3.40.50.720:FF:000084">
    <property type="entry name" value="Short-chain dehydrogenase reductase"/>
    <property type="match status" value="1"/>
</dbReference>
<sequence>MEISLRGKTALVTGASRGIGAAIAKSFAEAGAQVMLSSRKEESLRVVANQIDGETDVFVANTGDIEQGQACVDATMNRFGKIDILVNNAATNPYYGDTLGVDSARFDKTFQVNLKGPLFWSQAVFNASMQKNPGVILNIASVGGLRAEQGLGVYNLTKAAIIHLTSQLACELGRTRVVGIAPGLVKTAFASVLVDNLGDKLAAALPTKRLGEPQDIANLALFLCSDLASWITGETYVIDGGAGVRSGSM</sequence>
<accession>A0A6J6UVQ9</accession>
<dbReference type="AlphaFoldDB" id="A0A6J6UVQ9"/>
<evidence type="ECO:0000256" key="1">
    <source>
        <dbReference type="ARBA" id="ARBA00006484"/>
    </source>
</evidence>
<dbReference type="Pfam" id="PF13561">
    <property type="entry name" value="adh_short_C2"/>
    <property type="match status" value="1"/>
</dbReference>
<dbReference type="Gene3D" id="3.40.50.720">
    <property type="entry name" value="NAD(P)-binding Rossmann-like Domain"/>
    <property type="match status" value="1"/>
</dbReference>
<dbReference type="SUPFAM" id="SSF51735">
    <property type="entry name" value="NAD(P)-binding Rossmann-fold domains"/>
    <property type="match status" value="1"/>
</dbReference>
<dbReference type="NCBIfam" id="NF005559">
    <property type="entry name" value="PRK07231.1"/>
    <property type="match status" value="1"/>
</dbReference>
<name>A0A6J6UVQ9_9ZZZZ</name>
<dbReference type="InterPro" id="IPR036291">
    <property type="entry name" value="NAD(P)-bd_dom_sf"/>
</dbReference>
<evidence type="ECO:0000313" key="2">
    <source>
        <dbReference type="EMBL" id="CAB4764021.1"/>
    </source>
</evidence>
<proteinExistence type="inferred from homology"/>
<organism evidence="2">
    <name type="scientific">freshwater metagenome</name>
    <dbReference type="NCBI Taxonomy" id="449393"/>
    <lineage>
        <taxon>unclassified sequences</taxon>
        <taxon>metagenomes</taxon>
        <taxon>ecological metagenomes</taxon>
    </lineage>
</organism>
<gene>
    <name evidence="2" type="ORF">UFOPK2855_00855</name>
</gene>
<dbReference type="PRINTS" id="PR00081">
    <property type="entry name" value="GDHRDH"/>
</dbReference>
<dbReference type="PRINTS" id="PR00080">
    <property type="entry name" value="SDRFAMILY"/>
</dbReference>
<dbReference type="CDD" id="cd05233">
    <property type="entry name" value="SDR_c"/>
    <property type="match status" value="1"/>
</dbReference>
<dbReference type="PANTHER" id="PTHR43943:SF2">
    <property type="entry name" value="DEHYDROGENASE_REDUCTASE 4"/>
    <property type="match status" value="1"/>
</dbReference>
<dbReference type="PANTHER" id="PTHR43943">
    <property type="entry name" value="DEHYDROGENASE/REDUCTASE (SDR FAMILY) MEMBER 4"/>
    <property type="match status" value="1"/>
</dbReference>
<reference evidence="2" key="1">
    <citation type="submission" date="2020-05" db="EMBL/GenBank/DDBJ databases">
        <authorList>
            <person name="Chiriac C."/>
            <person name="Salcher M."/>
            <person name="Ghai R."/>
            <person name="Kavagutti S V."/>
        </authorList>
    </citation>
    <scope>NUCLEOTIDE SEQUENCE</scope>
</reference>
<dbReference type="EMBL" id="CAEZZK010000163">
    <property type="protein sequence ID" value="CAB4764021.1"/>
    <property type="molecule type" value="Genomic_DNA"/>
</dbReference>
<comment type="similarity">
    <text evidence="1">Belongs to the short-chain dehydrogenases/reductases (SDR) family.</text>
</comment>
<protein>
    <submittedName>
        <fullName evidence="2">Unannotated protein</fullName>
    </submittedName>
</protein>